<protein>
    <submittedName>
        <fullName evidence="5">MCE family protein</fullName>
    </submittedName>
</protein>
<dbReference type="PANTHER" id="PTHR33371">
    <property type="entry name" value="INTERMEMBRANE PHOSPHOLIPID TRANSPORT SYSTEM BINDING PROTEIN MLAD-RELATED"/>
    <property type="match status" value="1"/>
</dbReference>
<evidence type="ECO:0000313" key="5">
    <source>
        <dbReference type="EMBL" id="MEU1956123.1"/>
    </source>
</evidence>
<dbReference type="InterPro" id="IPR052336">
    <property type="entry name" value="MlaD_Phospholipid_Transporter"/>
</dbReference>
<name>A0ABV2WZ43_9NOCA</name>
<dbReference type="Pfam" id="PF02470">
    <property type="entry name" value="MlaD"/>
    <property type="match status" value="1"/>
</dbReference>
<dbReference type="RefSeq" id="WP_356959570.1">
    <property type="nucleotide sequence ID" value="NZ_JBEYBD010000030.1"/>
</dbReference>
<keyword evidence="2" id="KW-1133">Transmembrane helix</keyword>
<evidence type="ECO:0000256" key="2">
    <source>
        <dbReference type="SAM" id="Phobius"/>
    </source>
</evidence>
<keyword evidence="6" id="KW-1185">Reference proteome</keyword>
<keyword evidence="2" id="KW-0472">Membrane</keyword>
<dbReference type="Proteomes" id="UP001550628">
    <property type="component" value="Unassembled WGS sequence"/>
</dbReference>
<dbReference type="Pfam" id="PF11887">
    <property type="entry name" value="Mce4_CUP1"/>
    <property type="match status" value="1"/>
</dbReference>
<dbReference type="EMBL" id="JBEYBF010000033">
    <property type="protein sequence ID" value="MEU1956123.1"/>
    <property type="molecule type" value="Genomic_DNA"/>
</dbReference>
<gene>
    <name evidence="5" type="ORF">ABZ510_30290</name>
</gene>
<feature type="compositionally biased region" description="Low complexity" evidence="1">
    <location>
        <begin position="418"/>
        <end position="430"/>
    </location>
</feature>
<evidence type="ECO:0000256" key="1">
    <source>
        <dbReference type="SAM" id="MobiDB-lite"/>
    </source>
</evidence>
<evidence type="ECO:0000259" key="3">
    <source>
        <dbReference type="Pfam" id="PF02470"/>
    </source>
</evidence>
<evidence type="ECO:0000259" key="4">
    <source>
        <dbReference type="Pfam" id="PF11887"/>
    </source>
</evidence>
<organism evidence="5 6">
    <name type="scientific">Nocardia rhamnosiphila</name>
    <dbReference type="NCBI Taxonomy" id="426716"/>
    <lineage>
        <taxon>Bacteria</taxon>
        <taxon>Bacillati</taxon>
        <taxon>Actinomycetota</taxon>
        <taxon>Actinomycetes</taxon>
        <taxon>Mycobacteriales</taxon>
        <taxon>Nocardiaceae</taxon>
        <taxon>Nocardia</taxon>
    </lineage>
</organism>
<sequence length="518" mass="53610">MIIDPSGRGPTMKQLLIAGACGLVVFAVVLGFLMARYQGYFVEKVKVTANLTTTGDGLPEQADVKFRGVLVGAVKNVSVAAQGELQQVNIELKPEFADGIPATVTARVVPSNLFAVTSVELVYNGPSQDHLDEGSTIEEDRSQGTIALQDTLTTVQNILDAIDPMQFGRVLGTLSYALDGSGRMPGSTIERIDRWVTSVDESIPDLGVFLGDLSGSVHALNESAPELMDVLASSVETASTIADRREELVNVITGASSMADQINDLFARNPNVGKELTVGMNQTFGALAANPSSITNAISNLNNSSRKLNTVFTWGPQRQMVWNAGVTFTPFNPNTVADCPRYGDLAGPSCATAPAVADPGYLPEQVKPRRLPAADGLPVLPPLPGLPVIPGVTTQAGAPAPTAQAPGNNPFAGTPLEGLFPQGFPQLPGLPGAPAPAPAAQPGAQPQNPPAQPGAPAPAADNGTAPGTGVVPAAAPITYEGDAAVETLLGRKPSSMEYLMLSSILEGGTLRVTEEAAS</sequence>
<feature type="region of interest" description="Disordered" evidence="1">
    <location>
        <begin position="391"/>
        <end position="471"/>
    </location>
</feature>
<feature type="compositionally biased region" description="Pro residues" evidence="1">
    <location>
        <begin position="447"/>
        <end position="456"/>
    </location>
</feature>
<dbReference type="PANTHER" id="PTHR33371:SF19">
    <property type="entry name" value="MCE-FAMILY PROTEIN MCE4A"/>
    <property type="match status" value="1"/>
</dbReference>
<accession>A0ABV2WZ43</accession>
<feature type="domain" description="Mce/MlaD" evidence="3">
    <location>
        <begin position="45"/>
        <end position="122"/>
    </location>
</feature>
<proteinExistence type="predicted"/>
<dbReference type="InterPro" id="IPR024516">
    <property type="entry name" value="Mce_C"/>
</dbReference>
<dbReference type="InterPro" id="IPR003399">
    <property type="entry name" value="Mce/MlaD"/>
</dbReference>
<reference evidence="5 6" key="1">
    <citation type="submission" date="2024-06" db="EMBL/GenBank/DDBJ databases">
        <title>The Natural Products Discovery Center: Release of the First 8490 Sequenced Strains for Exploring Actinobacteria Biosynthetic Diversity.</title>
        <authorList>
            <person name="Kalkreuter E."/>
            <person name="Kautsar S.A."/>
            <person name="Yang D."/>
            <person name="Bader C.D."/>
            <person name="Teijaro C.N."/>
            <person name="Fluegel L."/>
            <person name="Davis C.M."/>
            <person name="Simpson J.R."/>
            <person name="Lauterbach L."/>
            <person name="Steele A.D."/>
            <person name="Gui C."/>
            <person name="Meng S."/>
            <person name="Li G."/>
            <person name="Viehrig K."/>
            <person name="Ye F."/>
            <person name="Su P."/>
            <person name="Kiefer A.F."/>
            <person name="Nichols A."/>
            <person name="Cepeda A.J."/>
            <person name="Yan W."/>
            <person name="Fan B."/>
            <person name="Jiang Y."/>
            <person name="Adhikari A."/>
            <person name="Zheng C.-J."/>
            <person name="Schuster L."/>
            <person name="Cowan T.M."/>
            <person name="Smanski M.J."/>
            <person name="Chevrette M.G."/>
            <person name="De Carvalho L.P.S."/>
            <person name="Shen B."/>
        </authorList>
    </citation>
    <scope>NUCLEOTIDE SEQUENCE [LARGE SCALE GENOMIC DNA]</scope>
    <source>
        <strain evidence="5 6">NPDC019708</strain>
    </source>
</reference>
<feature type="transmembrane region" description="Helical" evidence="2">
    <location>
        <begin position="15"/>
        <end position="35"/>
    </location>
</feature>
<evidence type="ECO:0000313" key="6">
    <source>
        <dbReference type="Proteomes" id="UP001550628"/>
    </source>
</evidence>
<comment type="caution">
    <text evidence="5">The sequence shown here is derived from an EMBL/GenBank/DDBJ whole genome shotgun (WGS) entry which is preliminary data.</text>
</comment>
<feature type="compositionally biased region" description="Low complexity" evidence="1">
    <location>
        <begin position="457"/>
        <end position="471"/>
    </location>
</feature>
<feature type="compositionally biased region" description="Low complexity" evidence="1">
    <location>
        <begin position="391"/>
        <end position="410"/>
    </location>
</feature>
<feature type="domain" description="Mammalian cell entry C-terminal" evidence="4">
    <location>
        <begin position="127"/>
        <end position="348"/>
    </location>
</feature>
<keyword evidence="2" id="KW-0812">Transmembrane</keyword>